<evidence type="ECO:0000256" key="3">
    <source>
        <dbReference type="ARBA" id="ARBA00022448"/>
    </source>
</evidence>
<dbReference type="GO" id="GO:0043190">
    <property type="term" value="C:ATP-binding cassette (ABC) transporter complex"/>
    <property type="evidence" value="ECO:0007669"/>
    <property type="project" value="InterPro"/>
</dbReference>
<reference evidence="7 9" key="2">
    <citation type="submission" date="2015-09" db="EMBL/GenBank/DDBJ databases">
        <authorList>
            <consortium name="Swine Surveillance"/>
        </authorList>
    </citation>
    <scope>NUCLEOTIDE SEQUENCE [LARGE SCALE GENOMIC DNA]</scope>
    <source>
        <strain evidence="7 9">5120</strain>
    </source>
</reference>
<dbReference type="EMBL" id="CYSB01000035">
    <property type="protein sequence ID" value="CUH68512.1"/>
    <property type="molecule type" value="Genomic_DNA"/>
</dbReference>
<name>A0A0P1FKV9_9RHOB</name>
<dbReference type="InterPro" id="IPR039424">
    <property type="entry name" value="SBP_5"/>
</dbReference>
<dbReference type="InterPro" id="IPR000914">
    <property type="entry name" value="SBP_5_dom"/>
</dbReference>
<evidence type="ECO:0000313" key="8">
    <source>
        <dbReference type="Proteomes" id="UP000051086"/>
    </source>
</evidence>
<organism evidence="7 9">
    <name type="scientific">Thalassovita autumnalis</name>
    <dbReference type="NCBI Taxonomy" id="2072972"/>
    <lineage>
        <taxon>Bacteria</taxon>
        <taxon>Pseudomonadati</taxon>
        <taxon>Pseudomonadota</taxon>
        <taxon>Alphaproteobacteria</taxon>
        <taxon>Rhodobacterales</taxon>
        <taxon>Roseobacteraceae</taxon>
        <taxon>Thalassovita</taxon>
    </lineage>
</organism>
<evidence type="ECO:0000313" key="6">
    <source>
        <dbReference type="EMBL" id="CUH68512.1"/>
    </source>
</evidence>
<evidence type="ECO:0000256" key="4">
    <source>
        <dbReference type="ARBA" id="ARBA00022729"/>
    </source>
</evidence>
<sequence>MQLATLGSRIGIRGLGPIAALCLAFGGNASAEVTLRVALDADPVSLDPHEQLSGGTLQMSHLLFDPLVRWTQDLQFEPRLAERWEQIDATTTRFYLREGVRFHSGNPLTAADVAWTFERLQTSPDFKGVFAPFVGVEVRDELTLDLITAEPYPLVLHNATYIFPMDRAFYSGLTEKGQDKAQLVKHGHSFASRHVSGTGPFVVTAREQGVKVTFQRFADHWDQASPGNVDQIRLTPIKEDATRVAALLAGDVDFIFPVPPNSLPRVDQSPRTKLITTPGTRIISFQMDQNRVPAFRDVRVRRAIDYAVNNAGIVDRIMRGFATVAAQASPQGYPGHDPNLKARFDLVKAKALMAEAGYADGFTITMMAPNNRYINDDKIARAVAAMLAKININVDLQTFPKAQYWPLYDARAADMMMIGWHSDTEDSANFHQFLTACPNAETGYGQYNGGHYCSEEADALLQAAAAETDSAKRAEMLQQLEGILYHDAAYIPLHWQNLAWGAGQGIGAEAIVNALNFPYFGDLVVNE</sequence>
<dbReference type="GO" id="GO:0015833">
    <property type="term" value="P:peptide transport"/>
    <property type="evidence" value="ECO:0007669"/>
    <property type="project" value="TreeGrafter"/>
</dbReference>
<proteinExistence type="inferred from homology"/>
<dbReference type="OrthoDB" id="9803988at2"/>
<dbReference type="AlphaFoldDB" id="A0A0P1FKV9"/>
<keyword evidence="8" id="KW-1185">Reference proteome</keyword>
<keyword evidence="7" id="KW-0449">Lipoprotein</keyword>
<keyword evidence="4" id="KW-0732">Signal</keyword>
<comment type="similarity">
    <text evidence="2">Belongs to the bacterial solute-binding protein 5 family.</text>
</comment>
<dbReference type="Pfam" id="PF00496">
    <property type="entry name" value="SBP_bac_5"/>
    <property type="match status" value="1"/>
</dbReference>
<dbReference type="EMBL" id="CYSC01000044">
    <property type="protein sequence ID" value="CUH74165.1"/>
    <property type="molecule type" value="Genomic_DNA"/>
</dbReference>
<gene>
    <name evidence="7" type="primary">hbpA</name>
    <name evidence="6" type="ORF">TL5118_02649</name>
    <name evidence="7" type="ORF">TL5120_03983</name>
</gene>
<evidence type="ECO:0000313" key="9">
    <source>
        <dbReference type="Proteomes" id="UP000051887"/>
    </source>
</evidence>
<dbReference type="GO" id="GO:0030288">
    <property type="term" value="C:outer membrane-bounded periplasmic space"/>
    <property type="evidence" value="ECO:0007669"/>
    <property type="project" value="UniProtKB-ARBA"/>
</dbReference>
<feature type="domain" description="Solute-binding protein family 5" evidence="5">
    <location>
        <begin position="76"/>
        <end position="439"/>
    </location>
</feature>
<dbReference type="InterPro" id="IPR030678">
    <property type="entry name" value="Peptide/Ni-bd"/>
</dbReference>
<evidence type="ECO:0000259" key="5">
    <source>
        <dbReference type="Pfam" id="PF00496"/>
    </source>
</evidence>
<dbReference type="Proteomes" id="UP000051086">
    <property type="component" value="Unassembled WGS sequence"/>
</dbReference>
<accession>A0A0P1FKV9</accession>
<evidence type="ECO:0000256" key="2">
    <source>
        <dbReference type="ARBA" id="ARBA00005695"/>
    </source>
</evidence>
<dbReference type="PIRSF" id="PIRSF002741">
    <property type="entry name" value="MppA"/>
    <property type="match status" value="1"/>
</dbReference>
<protein>
    <submittedName>
        <fullName evidence="7">Hemin-binding lipoprotein</fullName>
    </submittedName>
</protein>
<reference evidence="6 8" key="1">
    <citation type="submission" date="2015-09" db="EMBL/GenBank/DDBJ databases">
        <authorList>
            <person name="Rodrigo-Torres L."/>
            <person name="Arahal D.R."/>
        </authorList>
    </citation>
    <scope>NUCLEOTIDE SEQUENCE [LARGE SCALE GENOMIC DNA]</scope>
    <source>
        <strain evidence="6 8">CECT 5118</strain>
    </source>
</reference>
<dbReference type="SUPFAM" id="SSF53850">
    <property type="entry name" value="Periplasmic binding protein-like II"/>
    <property type="match status" value="1"/>
</dbReference>
<keyword evidence="3" id="KW-0813">Transport</keyword>
<dbReference type="Gene3D" id="3.40.190.10">
    <property type="entry name" value="Periplasmic binding protein-like II"/>
    <property type="match status" value="1"/>
</dbReference>
<dbReference type="Gene3D" id="3.90.76.10">
    <property type="entry name" value="Dipeptide-binding Protein, Domain 1"/>
    <property type="match status" value="1"/>
</dbReference>
<dbReference type="CDD" id="cd08498">
    <property type="entry name" value="PBP2_NikA_DppA_OppA_like_2"/>
    <property type="match status" value="1"/>
</dbReference>
<dbReference type="PANTHER" id="PTHR30290">
    <property type="entry name" value="PERIPLASMIC BINDING COMPONENT OF ABC TRANSPORTER"/>
    <property type="match status" value="1"/>
</dbReference>
<dbReference type="GO" id="GO:1904680">
    <property type="term" value="F:peptide transmembrane transporter activity"/>
    <property type="evidence" value="ECO:0007669"/>
    <property type="project" value="TreeGrafter"/>
</dbReference>
<evidence type="ECO:0000313" key="7">
    <source>
        <dbReference type="EMBL" id="CUH74165.1"/>
    </source>
</evidence>
<evidence type="ECO:0000256" key="1">
    <source>
        <dbReference type="ARBA" id="ARBA00004418"/>
    </source>
</evidence>
<dbReference type="PANTHER" id="PTHR30290:SF9">
    <property type="entry name" value="OLIGOPEPTIDE-BINDING PROTEIN APPA"/>
    <property type="match status" value="1"/>
</dbReference>
<comment type="subcellular location">
    <subcellularLocation>
        <location evidence="1">Periplasm</location>
    </subcellularLocation>
</comment>
<dbReference type="Proteomes" id="UP000051887">
    <property type="component" value="Unassembled WGS sequence"/>
</dbReference>
<dbReference type="Gene3D" id="3.10.105.10">
    <property type="entry name" value="Dipeptide-binding Protein, Domain 3"/>
    <property type="match status" value="1"/>
</dbReference>
<dbReference type="RefSeq" id="WP_058245287.1">
    <property type="nucleotide sequence ID" value="NZ_CYSB01000035.1"/>
</dbReference>